<keyword evidence="1" id="KW-0560">Oxidoreductase</keyword>
<evidence type="ECO:0000256" key="2">
    <source>
        <dbReference type="ARBA" id="ARBA00023445"/>
    </source>
</evidence>
<dbReference type="EMBL" id="QAAD01000002">
    <property type="protein sequence ID" value="PTN10243.1"/>
    <property type="molecule type" value="Genomic_DNA"/>
</dbReference>
<dbReference type="SUPFAM" id="SSF51735">
    <property type="entry name" value="NAD(P)-binding Rossmann-fold domains"/>
    <property type="match status" value="1"/>
</dbReference>
<dbReference type="InterPro" id="IPR001509">
    <property type="entry name" value="Epimerase_deHydtase"/>
</dbReference>
<proteinExistence type="inferred from homology"/>
<evidence type="ECO:0000259" key="3">
    <source>
        <dbReference type="Pfam" id="PF01370"/>
    </source>
</evidence>
<dbReference type="InterPro" id="IPR036291">
    <property type="entry name" value="NAD(P)-bd_dom_sf"/>
</dbReference>
<dbReference type="GO" id="GO:0016616">
    <property type="term" value="F:oxidoreductase activity, acting on the CH-OH group of donors, NAD or NADP as acceptor"/>
    <property type="evidence" value="ECO:0007669"/>
    <property type="project" value="TreeGrafter"/>
</dbReference>
<name>A0A2T5C5T2_9BACT</name>
<accession>A0A2T5C5T2</accession>
<feature type="domain" description="NAD-dependent epimerase/dehydratase" evidence="3">
    <location>
        <begin position="28"/>
        <end position="271"/>
    </location>
</feature>
<dbReference type="FunFam" id="3.40.50.720:FF:000336">
    <property type="entry name" value="Aldehyde reductase"/>
    <property type="match status" value="1"/>
</dbReference>
<comment type="caution">
    <text evidence="4">The sequence shown here is derived from an EMBL/GenBank/DDBJ whole genome shotgun (WGS) entry which is preliminary data.</text>
</comment>
<dbReference type="Proteomes" id="UP000243525">
    <property type="component" value="Unassembled WGS sequence"/>
</dbReference>
<protein>
    <recommendedName>
        <fullName evidence="3">NAD-dependent epimerase/dehydratase domain-containing protein</fullName>
    </recommendedName>
</protein>
<sequence length="371" mass="41720">MEILHSREQEQLTTFENNMKTIDPQKPVLVTGGSGYMASWIIKYLLDQGFTVHATVRSIHNRAKIQHLLDMEHRSAGTLKLFEADLLRENAFDKAMRGCELVIHTASPFRLTGVKDADEELIRPALQGVQNVFSSAYGSTTVKRIVLTSSIVALIGDTIEIADLPNKKVDENCWNTTSTISHQPYPFSKTIAEREAWTLSKQMDHFDLVVINPGLIFGPSLSKRIDSTSISLMIQILSGKFRTGVPKGAQAVVDVRDVAKAHIRAGFTPQASGRHLVAADLADFLDIARIIRKNYPNYPLPQKHVPKWLFKLIAPLLGYSRQFVERNIGYDFKFNNTYAVSDLNIRFTPFEKTVLDQVDQLANDQLIADKR</sequence>
<comment type="similarity">
    <text evidence="2">Belongs to the NAD(P)-dependent epimerase/dehydratase family. Dihydroflavonol-4-reductase subfamily.</text>
</comment>
<keyword evidence="5" id="KW-1185">Reference proteome</keyword>
<organism evidence="4 5">
    <name type="scientific">Mangrovibacterium marinum</name>
    <dbReference type="NCBI Taxonomy" id="1639118"/>
    <lineage>
        <taxon>Bacteria</taxon>
        <taxon>Pseudomonadati</taxon>
        <taxon>Bacteroidota</taxon>
        <taxon>Bacteroidia</taxon>
        <taxon>Marinilabiliales</taxon>
        <taxon>Prolixibacteraceae</taxon>
        <taxon>Mangrovibacterium</taxon>
    </lineage>
</organism>
<dbReference type="CDD" id="cd05227">
    <property type="entry name" value="AR_SDR_e"/>
    <property type="match status" value="1"/>
</dbReference>
<dbReference type="PANTHER" id="PTHR10366">
    <property type="entry name" value="NAD DEPENDENT EPIMERASE/DEHYDRATASE"/>
    <property type="match status" value="1"/>
</dbReference>
<dbReference type="InterPro" id="IPR050425">
    <property type="entry name" value="NAD(P)_dehydrat-like"/>
</dbReference>
<dbReference type="Pfam" id="PF01370">
    <property type="entry name" value="Epimerase"/>
    <property type="match status" value="1"/>
</dbReference>
<dbReference type="PANTHER" id="PTHR10366:SF564">
    <property type="entry name" value="STEROL-4-ALPHA-CARBOXYLATE 3-DEHYDROGENASE, DECARBOXYLATING"/>
    <property type="match status" value="1"/>
</dbReference>
<gene>
    <name evidence="4" type="ORF">C8N47_102228</name>
</gene>
<dbReference type="Gene3D" id="3.40.50.720">
    <property type="entry name" value="NAD(P)-binding Rossmann-like Domain"/>
    <property type="match status" value="1"/>
</dbReference>
<evidence type="ECO:0000313" key="4">
    <source>
        <dbReference type="EMBL" id="PTN10243.1"/>
    </source>
</evidence>
<evidence type="ECO:0000313" key="5">
    <source>
        <dbReference type="Proteomes" id="UP000243525"/>
    </source>
</evidence>
<reference evidence="4 5" key="1">
    <citation type="submission" date="2018-04" db="EMBL/GenBank/DDBJ databases">
        <title>Genomic Encyclopedia of Archaeal and Bacterial Type Strains, Phase II (KMG-II): from individual species to whole genera.</title>
        <authorList>
            <person name="Goeker M."/>
        </authorList>
    </citation>
    <scope>NUCLEOTIDE SEQUENCE [LARGE SCALE GENOMIC DNA]</scope>
    <source>
        <strain evidence="4 5">DSM 28823</strain>
    </source>
</reference>
<dbReference type="AlphaFoldDB" id="A0A2T5C5T2"/>
<evidence type="ECO:0000256" key="1">
    <source>
        <dbReference type="ARBA" id="ARBA00023002"/>
    </source>
</evidence>